<accession>A0A2R5GAP6</accession>
<evidence type="ECO:0000256" key="7">
    <source>
        <dbReference type="SAM" id="Phobius"/>
    </source>
</evidence>
<evidence type="ECO:0000313" key="9">
    <source>
        <dbReference type="EMBL" id="GBG28077.1"/>
    </source>
</evidence>
<proteinExistence type="predicted"/>
<sequence>MHNEDVHLLSREPEQPGRDVGHDVARQGAEGRGESALAVAEIGWHGDEAQGGNGDNGDEEDELVELVDRVGTTPLHWMCVGILGLANAADAVEVLAIGYIVTVFRDPVSGERIDEMPGWSALLTSAVFAGMLIGGLVSGAMGDRFGRKPLLTLSLAVNACAAMVSALTPLLPGRIQIGWLVFFRLIGGLGVGGSVPTVFALASELGPEKTRSLFINVVASFWSAGVMYTSLCAYLFLHGQGGEDRWPYFAAMVALPGTLAACLSLCKLEESPVFLWSNGRSHQAGKVLLRFLESRRDLETAEVETLRDHIEIAAVTCKNGEAERMQMHRISGALALFVNLKKLFEHRSTRRTTMLVSSIYFFLSFAHYGISSWISDLFLKIHFSDPYITSVFYTLATIPGLLGATLLVDRLGRRATTAGAMGLACVSALMFALNTSNRVYVKIFAGLFNCFAACTWNAFDVFSTESFPASLRASGIGLGTACGRVGSVVANVYNGFVLASGASGAGDAAHVATVLLSAAASMLCGAAAAFLLPETLGARTVRIRAARSLDAVQ</sequence>
<evidence type="ECO:0000256" key="2">
    <source>
        <dbReference type="ARBA" id="ARBA00022448"/>
    </source>
</evidence>
<dbReference type="Proteomes" id="UP000241890">
    <property type="component" value="Unassembled WGS sequence"/>
</dbReference>
<feature type="transmembrane region" description="Helical" evidence="7">
    <location>
        <begin position="352"/>
        <end position="370"/>
    </location>
</feature>
<dbReference type="PANTHER" id="PTHR23511">
    <property type="entry name" value="SYNAPTIC VESICLE GLYCOPROTEIN 2"/>
    <property type="match status" value="1"/>
</dbReference>
<dbReference type="Pfam" id="PF00083">
    <property type="entry name" value="Sugar_tr"/>
    <property type="match status" value="1"/>
</dbReference>
<feature type="region of interest" description="Disordered" evidence="6">
    <location>
        <begin position="1"/>
        <end position="34"/>
    </location>
</feature>
<reference evidence="9 10" key="1">
    <citation type="submission" date="2017-12" db="EMBL/GenBank/DDBJ databases">
        <title>Sequencing, de novo assembly and annotation of complete genome of a new Thraustochytrid species, strain FCC1311.</title>
        <authorList>
            <person name="Sedici K."/>
            <person name="Godart F."/>
            <person name="Aiese Cigliano R."/>
            <person name="Sanseverino W."/>
            <person name="Barakat M."/>
            <person name="Ortet P."/>
            <person name="Marechal E."/>
            <person name="Cagnac O."/>
            <person name="Amato A."/>
        </authorList>
    </citation>
    <scope>NUCLEOTIDE SEQUENCE [LARGE SCALE GENOMIC DNA]</scope>
</reference>
<evidence type="ECO:0000256" key="6">
    <source>
        <dbReference type="SAM" id="MobiDB-lite"/>
    </source>
</evidence>
<keyword evidence="4 7" id="KW-1133">Transmembrane helix</keyword>
<keyword evidence="5 7" id="KW-0472">Membrane</keyword>
<evidence type="ECO:0000256" key="1">
    <source>
        <dbReference type="ARBA" id="ARBA00004141"/>
    </source>
</evidence>
<evidence type="ECO:0000256" key="5">
    <source>
        <dbReference type="ARBA" id="ARBA00023136"/>
    </source>
</evidence>
<organism evidence="9 10">
    <name type="scientific">Hondaea fermentalgiana</name>
    <dbReference type="NCBI Taxonomy" id="2315210"/>
    <lineage>
        <taxon>Eukaryota</taxon>
        <taxon>Sar</taxon>
        <taxon>Stramenopiles</taxon>
        <taxon>Bigyra</taxon>
        <taxon>Labyrinthulomycetes</taxon>
        <taxon>Thraustochytrida</taxon>
        <taxon>Thraustochytriidae</taxon>
        <taxon>Hondaea</taxon>
    </lineage>
</organism>
<dbReference type="InterPro" id="IPR020846">
    <property type="entry name" value="MFS_dom"/>
</dbReference>
<keyword evidence="3 7" id="KW-0812">Transmembrane</keyword>
<dbReference type="GO" id="GO:0022857">
    <property type="term" value="F:transmembrane transporter activity"/>
    <property type="evidence" value="ECO:0007669"/>
    <property type="project" value="InterPro"/>
</dbReference>
<dbReference type="PROSITE" id="PS00217">
    <property type="entry name" value="SUGAR_TRANSPORT_2"/>
    <property type="match status" value="1"/>
</dbReference>
<feature type="transmembrane region" description="Helical" evidence="7">
    <location>
        <begin position="439"/>
        <end position="459"/>
    </location>
</feature>
<dbReference type="OrthoDB" id="3936150at2759"/>
<dbReference type="InterPro" id="IPR005829">
    <property type="entry name" value="Sugar_transporter_CS"/>
</dbReference>
<feature type="transmembrane region" description="Helical" evidence="7">
    <location>
        <begin position="150"/>
        <end position="171"/>
    </location>
</feature>
<name>A0A2R5GAP6_9STRA</name>
<feature type="transmembrane region" description="Helical" evidence="7">
    <location>
        <begin position="248"/>
        <end position="266"/>
    </location>
</feature>
<protein>
    <submittedName>
        <fullName evidence="9">Solute carrier family 22 member 7</fullName>
    </submittedName>
</protein>
<dbReference type="PROSITE" id="PS50850">
    <property type="entry name" value="MFS"/>
    <property type="match status" value="1"/>
</dbReference>
<dbReference type="InParanoid" id="A0A2R5GAP6"/>
<dbReference type="EMBL" id="BEYU01000039">
    <property type="protein sequence ID" value="GBG28077.1"/>
    <property type="molecule type" value="Genomic_DNA"/>
</dbReference>
<gene>
    <name evidence="9" type="ORF">FCC1311_043002</name>
</gene>
<dbReference type="AlphaFoldDB" id="A0A2R5GAP6"/>
<dbReference type="PANTHER" id="PTHR23511:SF34">
    <property type="entry name" value="SYNAPTIC VESICLE GLYCOPROTEIN 2"/>
    <property type="match status" value="1"/>
</dbReference>
<dbReference type="InterPro" id="IPR036259">
    <property type="entry name" value="MFS_trans_sf"/>
</dbReference>
<feature type="transmembrane region" description="Helical" evidence="7">
    <location>
        <begin position="213"/>
        <end position="236"/>
    </location>
</feature>
<feature type="transmembrane region" description="Helical" evidence="7">
    <location>
        <begin position="390"/>
        <end position="408"/>
    </location>
</feature>
<evidence type="ECO:0000313" key="10">
    <source>
        <dbReference type="Proteomes" id="UP000241890"/>
    </source>
</evidence>
<keyword evidence="10" id="KW-1185">Reference proteome</keyword>
<dbReference type="Gene3D" id="1.20.1250.20">
    <property type="entry name" value="MFS general substrate transporter like domains"/>
    <property type="match status" value="1"/>
</dbReference>
<feature type="transmembrane region" description="Helical" evidence="7">
    <location>
        <begin position="508"/>
        <end position="532"/>
    </location>
</feature>
<dbReference type="InterPro" id="IPR005828">
    <property type="entry name" value="MFS_sugar_transport-like"/>
</dbReference>
<keyword evidence="2" id="KW-0813">Transport</keyword>
<evidence type="ECO:0000256" key="4">
    <source>
        <dbReference type="ARBA" id="ARBA00022989"/>
    </source>
</evidence>
<feature type="domain" description="Major facilitator superfamily (MFS) profile" evidence="8">
    <location>
        <begin position="79"/>
        <end position="536"/>
    </location>
</feature>
<feature type="transmembrane region" description="Helical" evidence="7">
    <location>
        <begin position="177"/>
        <end position="201"/>
    </location>
</feature>
<feature type="transmembrane region" description="Helical" evidence="7">
    <location>
        <begin position="75"/>
        <end position="99"/>
    </location>
</feature>
<comment type="subcellular location">
    <subcellularLocation>
        <location evidence="1">Membrane</location>
        <topology evidence="1">Multi-pass membrane protein</topology>
    </subcellularLocation>
</comment>
<evidence type="ECO:0000256" key="3">
    <source>
        <dbReference type="ARBA" id="ARBA00022692"/>
    </source>
</evidence>
<comment type="caution">
    <text evidence="9">The sequence shown here is derived from an EMBL/GenBank/DDBJ whole genome shotgun (WGS) entry which is preliminary data.</text>
</comment>
<dbReference type="GO" id="GO:0016020">
    <property type="term" value="C:membrane"/>
    <property type="evidence" value="ECO:0007669"/>
    <property type="project" value="UniProtKB-SubCell"/>
</dbReference>
<feature type="compositionally biased region" description="Basic and acidic residues" evidence="6">
    <location>
        <begin position="1"/>
        <end position="33"/>
    </location>
</feature>
<feature type="transmembrane region" description="Helical" evidence="7">
    <location>
        <begin position="119"/>
        <end position="138"/>
    </location>
</feature>
<evidence type="ECO:0000259" key="8">
    <source>
        <dbReference type="PROSITE" id="PS50850"/>
    </source>
</evidence>
<dbReference type="SUPFAM" id="SSF103473">
    <property type="entry name" value="MFS general substrate transporter"/>
    <property type="match status" value="1"/>
</dbReference>